<keyword evidence="2" id="KW-1185">Reference proteome</keyword>
<dbReference type="InterPro" id="IPR046687">
    <property type="entry name" value="DUF6557"/>
</dbReference>
<organism evidence="1 2">
    <name type="scientific">Marseilla massiliensis</name>
    <dbReference type="NCBI Taxonomy" id="1841864"/>
    <lineage>
        <taxon>Bacteria</taxon>
        <taxon>Pseudomonadati</taxon>
        <taxon>Bacteroidota</taxon>
        <taxon>Bacteroidia</taxon>
        <taxon>Bacteroidales</taxon>
        <taxon>Prevotellaceae</taxon>
        <taxon>Marseilla</taxon>
    </lineage>
</organism>
<dbReference type="Proteomes" id="UP000764045">
    <property type="component" value="Unassembled WGS sequence"/>
</dbReference>
<protein>
    <submittedName>
        <fullName evidence="1">Transposase</fullName>
    </submittedName>
</protein>
<gene>
    <name evidence="1" type="ORF">H6B30_00055</name>
</gene>
<accession>A0A939B332</accession>
<reference evidence="1 2" key="1">
    <citation type="journal article" date="2021" name="Sci. Rep.">
        <title>The distribution of antibiotic resistance genes in chicken gut microbiota commensals.</title>
        <authorList>
            <person name="Juricova H."/>
            <person name="Matiasovicova J."/>
            <person name="Kubasova T."/>
            <person name="Cejkova D."/>
            <person name="Rychlik I."/>
        </authorList>
    </citation>
    <scope>NUCLEOTIDE SEQUENCE [LARGE SCALE GENOMIC DNA]</scope>
    <source>
        <strain evidence="1 2">An819</strain>
    </source>
</reference>
<dbReference type="Pfam" id="PF20194">
    <property type="entry name" value="DUF6557"/>
    <property type="match status" value="1"/>
</dbReference>
<evidence type="ECO:0000313" key="2">
    <source>
        <dbReference type="Proteomes" id="UP000764045"/>
    </source>
</evidence>
<comment type="caution">
    <text evidence="1">The sequence shown here is derived from an EMBL/GenBank/DDBJ whole genome shotgun (WGS) entry which is preliminary data.</text>
</comment>
<proteinExistence type="predicted"/>
<dbReference type="EMBL" id="JACJJL010000001">
    <property type="protein sequence ID" value="MBM6660159.1"/>
    <property type="molecule type" value="Genomic_DNA"/>
</dbReference>
<sequence>MVITAHLRHGVQTHNVHGPWRKIIAHYLVPIVWKERRGWVEGIYYSKVNIMTFKELFSQFSFAEIRPAFLNLWQTNEPKQVGHLDLGKWERIYLNVQALEAKSPQYYIRLVWRWETCSPMIDMNCSVYDKADNHLNCPVACYPSWSEIAGMEVVVEKDIVITPQELVAGLLWEITYFGGTEEMAEENRKRIFQYQGAVMDNTSKKL</sequence>
<evidence type="ECO:0000313" key="1">
    <source>
        <dbReference type="EMBL" id="MBM6660159.1"/>
    </source>
</evidence>
<name>A0A939B332_9BACT</name>
<dbReference type="AlphaFoldDB" id="A0A939B332"/>